<evidence type="ECO:0000256" key="5">
    <source>
        <dbReference type="ARBA" id="ARBA00022603"/>
    </source>
</evidence>
<dbReference type="SUPFAM" id="SSF88697">
    <property type="entry name" value="PUA domain-like"/>
    <property type="match status" value="1"/>
</dbReference>
<accession>A0A1H0S683</accession>
<feature type="domain" description="Ribosomal RNA small subunit methyltransferase E methyltransferase" evidence="11">
    <location>
        <begin position="76"/>
        <end position="239"/>
    </location>
</feature>
<comment type="catalytic activity">
    <reaction evidence="9 10">
        <text>uridine(1498) in 16S rRNA + S-adenosyl-L-methionine = N(3)-methyluridine(1498) in 16S rRNA + S-adenosyl-L-homocysteine + H(+)</text>
        <dbReference type="Rhea" id="RHEA:42920"/>
        <dbReference type="Rhea" id="RHEA-COMP:10283"/>
        <dbReference type="Rhea" id="RHEA-COMP:10284"/>
        <dbReference type="ChEBI" id="CHEBI:15378"/>
        <dbReference type="ChEBI" id="CHEBI:57856"/>
        <dbReference type="ChEBI" id="CHEBI:59789"/>
        <dbReference type="ChEBI" id="CHEBI:65315"/>
        <dbReference type="ChEBI" id="CHEBI:74502"/>
        <dbReference type="EC" id="2.1.1.193"/>
    </reaction>
</comment>
<dbReference type="SUPFAM" id="SSF75217">
    <property type="entry name" value="alpha/beta knot"/>
    <property type="match status" value="1"/>
</dbReference>
<dbReference type="InterPro" id="IPR046886">
    <property type="entry name" value="RsmE_MTase_dom"/>
</dbReference>
<dbReference type="AlphaFoldDB" id="A0A1H0S683"/>
<dbReference type="Pfam" id="PF20260">
    <property type="entry name" value="PUA_4"/>
    <property type="match status" value="1"/>
</dbReference>
<dbReference type="InterPro" id="IPR029026">
    <property type="entry name" value="tRNA_m1G_MTases_N"/>
</dbReference>
<sequence length="245" mass="27112">MRRFFFDPEQRCGDIVTLSAQESKHLIRVLRLKEGTEVELLDGLGNVFSGVTVVGNKDVQVEITGVCPPSSGPSGNLCVWQAVLKGEKMDTVVQKCTELGVVAVYPYWAERCQGRLDQQMAAKKLSRWQRISLAACKQCFRREPMIIERPAPADELFAKRERVENGLSLLFWEEEKEVHLRDVKGIADAPAIDLMLGPEGGLSENEVGAAVNNGWQTVGLGERILRAETATLTAVSIVQYLSGRL</sequence>
<dbReference type="PANTHER" id="PTHR30027">
    <property type="entry name" value="RIBOSOMAL RNA SMALL SUBUNIT METHYLTRANSFERASE E"/>
    <property type="match status" value="1"/>
</dbReference>
<evidence type="ECO:0000256" key="6">
    <source>
        <dbReference type="ARBA" id="ARBA00022679"/>
    </source>
</evidence>
<comment type="subcellular location">
    <subcellularLocation>
        <location evidence="1 10">Cytoplasm</location>
    </subcellularLocation>
</comment>
<dbReference type="CDD" id="cd18084">
    <property type="entry name" value="RsmE-like"/>
    <property type="match status" value="1"/>
</dbReference>
<dbReference type="PANTHER" id="PTHR30027:SF3">
    <property type="entry name" value="16S RRNA (URACIL(1498)-N(3))-METHYLTRANSFERASE"/>
    <property type="match status" value="1"/>
</dbReference>
<organism evidence="13 14">
    <name type="scientific">Desulforhopalus singaporensis</name>
    <dbReference type="NCBI Taxonomy" id="91360"/>
    <lineage>
        <taxon>Bacteria</taxon>
        <taxon>Pseudomonadati</taxon>
        <taxon>Thermodesulfobacteriota</taxon>
        <taxon>Desulfobulbia</taxon>
        <taxon>Desulfobulbales</taxon>
        <taxon>Desulfocapsaceae</taxon>
        <taxon>Desulforhopalus</taxon>
    </lineage>
</organism>
<comment type="similarity">
    <text evidence="2 10">Belongs to the RNA methyltransferase RsmE family.</text>
</comment>
<keyword evidence="6 10" id="KW-0808">Transferase</keyword>
<gene>
    <name evidence="13" type="ORF">SAMN05660330_02558</name>
</gene>
<evidence type="ECO:0000256" key="8">
    <source>
        <dbReference type="ARBA" id="ARBA00025699"/>
    </source>
</evidence>
<protein>
    <recommendedName>
        <fullName evidence="10">Ribosomal RNA small subunit methyltransferase E</fullName>
        <ecNumber evidence="10">2.1.1.193</ecNumber>
    </recommendedName>
</protein>
<dbReference type="OrthoDB" id="9815641at2"/>
<dbReference type="EMBL" id="FNJI01000017">
    <property type="protein sequence ID" value="SDP37273.1"/>
    <property type="molecule type" value="Genomic_DNA"/>
</dbReference>
<evidence type="ECO:0000313" key="14">
    <source>
        <dbReference type="Proteomes" id="UP000199073"/>
    </source>
</evidence>
<keyword evidence="14" id="KW-1185">Reference proteome</keyword>
<dbReference type="GO" id="GO:0070475">
    <property type="term" value="P:rRNA base methylation"/>
    <property type="evidence" value="ECO:0007669"/>
    <property type="project" value="TreeGrafter"/>
</dbReference>
<dbReference type="InterPro" id="IPR006700">
    <property type="entry name" value="RsmE"/>
</dbReference>
<dbReference type="Proteomes" id="UP000199073">
    <property type="component" value="Unassembled WGS sequence"/>
</dbReference>
<dbReference type="InterPro" id="IPR046887">
    <property type="entry name" value="RsmE_PUA-like"/>
</dbReference>
<keyword evidence="4 10" id="KW-0698">rRNA processing</keyword>
<dbReference type="InterPro" id="IPR029028">
    <property type="entry name" value="Alpha/beta_knot_MTases"/>
</dbReference>
<dbReference type="Gene3D" id="3.40.1280.10">
    <property type="match status" value="1"/>
</dbReference>
<evidence type="ECO:0000256" key="3">
    <source>
        <dbReference type="ARBA" id="ARBA00022490"/>
    </source>
</evidence>
<evidence type="ECO:0000256" key="1">
    <source>
        <dbReference type="ARBA" id="ARBA00004496"/>
    </source>
</evidence>
<reference evidence="13 14" key="1">
    <citation type="submission" date="2016-10" db="EMBL/GenBank/DDBJ databases">
        <authorList>
            <person name="de Groot N.N."/>
        </authorList>
    </citation>
    <scope>NUCLEOTIDE SEQUENCE [LARGE SCALE GENOMIC DNA]</scope>
    <source>
        <strain evidence="13 14">DSM 12130</strain>
    </source>
</reference>
<dbReference type="Pfam" id="PF04452">
    <property type="entry name" value="Methyltrans_RNA"/>
    <property type="match status" value="1"/>
</dbReference>
<evidence type="ECO:0000256" key="7">
    <source>
        <dbReference type="ARBA" id="ARBA00022691"/>
    </source>
</evidence>
<feature type="domain" description="Ribosomal RNA small subunit methyltransferase E PUA-like" evidence="12">
    <location>
        <begin position="19"/>
        <end position="63"/>
    </location>
</feature>
<dbReference type="NCBIfam" id="TIGR00046">
    <property type="entry name" value="RsmE family RNA methyltransferase"/>
    <property type="match status" value="1"/>
</dbReference>
<proteinExistence type="inferred from homology"/>
<evidence type="ECO:0000256" key="10">
    <source>
        <dbReference type="PIRNR" id="PIRNR015601"/>
    </source>
</evidence>
<dbReference type="EC" id="2.1.1.193" evidence="10"/>
<dbReference type="GO" id="GO:0005737">
    <property type="term" value="C:cytoplasm"/>
    <property type="evidence" value="ECO:0007669"/>
    <property type="project" value="UniProtKB-SubCell"/>
</dbReference>
<dbReference type="InterPro" id="IPR015947">
    <property type="entry name" value="PUA-like_sf"/>
</dbReference>
<name>A0A1H0S683_9BACT</name>
<dbReference type="PIRSF" id="PIRSF015601">
    <property type="entry name" value="MTase_slr0722"/>
    <property type="match status" value="1"/>
</dbReference>
<dbReference type="RefSeq" id="WP_092223419.1">
    <property type="nucleotide sequence ID" value="NZ_FNJI01000017.1"/>
</dbReference>
<dbReference type="GO" id="GO:0070042">
    <property type="term" value="F:rRNA (uridine-N3-)-methyltransferase activity"/>
    <property type="evidence" value="ECO:0007669"/>
    <property type="project" value="TreeGrafter"/>
</dbReference>
<comment type="function">
    <text evidence="8 10">Specifically methylates the N3 position of the uracil ring of uridine 1498 (m3U1498) in 16S rRNA. Acts on the fully assembled 30S ribosomal subunit.</text>
</comment>
<evidence type="ECO:0000313" key="13">
    <source>
        <dbReference type="EMBL" id="SDP37273.1"/>
    </source>
</evidence>
<evidence type="ECO:0000256" key="9">
    <source>
        <dbReference type="ARBA" id="ARBA00047944"/>
    </source>
</evidence>
<dbReference type="NCBIfam" id="NF008692">
    <property type="entry name" value="PRK11713.1-5"/>
    <property type="match status" value="1"/>
</dbReference>
<evidence type="ECO:0000259" key="11">
    <source>
        <dbReference type="Pfam" id="PF04452"/>
    </source>
</evidence>
<evidence type="ECO:0000256" key="4">
    <source>
        <dbReference type="ARBA" id="ARBA00022552"/>
    </source>
</evidence>
<keyword evidence="3 10" id="KW-0963">Cytoplasm</keyword>
<keyword evidence="7 10" id="KW-0949">S-adenosyl-L-methionine</keyword>
<evidence type="ECO:0000256" key="2">
    <source>
        <dbReference type="ARBA" id="ARBA00005528"/>
    </source>
</evidence>
<dbReference type="STRING" id="91360.SAMN05660330_02558"/>
<evidence type="ECO:0000259" key="12">
    <source>
        <dbReference type="Pfam" id="PF20260"/>
    </source>
</evidence>
<keyword evidence="5 10" id="KW-0489">Methyltransferase</keyword>